<evidence type="ECO:0000256" key="1">
    <source>
        <dbReference type="SAM" id="MobiDB-lite"/>
    </source>
</evidence>
<evidence type="ECO:0000313" key="4">
    <source>
        <dbReference type="Proteomes" id="UP001305414"/>
    </source>
</evidence>
<dbReference type="AlphaFoldDB" id="A0AAN7Z532"/>
<comment type="caution">
    <text evidence="3">The sequence shown here is derived from an EMBL/GenBank/DDBJ whole genome shotgun (WGS) entry which is preliminary data.</text>
</comment>
<name>A0AAN7Z532_9PEZI</name>
<feature type="compositionally biased region" description="Polar residues" evidence="1">
    <location>
        <begin position="20"/>
        <end position="36"/>
    </location>
</feature>
<reference evidence="3 4" key="1">
    <citation type="submission" date="2023-10" db="EMBL/GenBank/DDBJ databases">
        <title>Draft genome sequence of Xylaria bambusicola isolate GMP-LS, the root and basal stem rot pathogen of sugarcane in Indonesia.</title>
        <authorList>
            <person name="Selvaraj P."/>
            <person name="Muralishankar V."/>
            <person name="Muruganantham S."/>
            <person name="Sp S."/>
            <person name="Haryani S."/>
            <person name="Lau K.J.X."/>
            <person name="Naqvi N.I."/>
        </authorList>
    </citation>
    <scope>NUCLEOTIDE SEQUENCE [LARGE SCALE GENOMIC DNA]</scope>
    <source>
        <strain evidence="3">GMP-LS</strain>
    </source>
</reference>
<feature type="domain" description="Peptidase C14 caspase" evidence="2">
    <location>
        <begin position="121"/>
        <end position="208"/>
    </location>
</feature>
<protein>
    <recommendedName>
        <fullName evidence="2">Peptidase C14 caspase domain-containing protein</fullName>
    </recommendedName>
</protein>
<proteinExistence type="predicted"/>
<dbReference type="InterPro" id="IPR011600">
    <property type="entry name" value="Pept_C14_caspase"/>
</dbReference>
<dbReference type="Pfam" id="PF00656">
    <property type="entry name" value="Peptidase_C14"/>
    <property type="match status" value="1"/>
</dbReference>
<organism evidence="3 4">
    <name type="scientific">Xylaria bambusicola</name>
    <dbReference type="NCBI Taxonomy" id="326684"/>
    <lineage>
        <taxon>Eukaryota</taxon>
        <taxon>Fungi</taxon>
        <taxon>Dikarya</taxon>
        <taxon>Ascomycota</taxon>
        <taxon>Pezizomycotina</taxon>
        <taxon>Sordariomycetes</taxon>
        <taxon>Xylariomycetidae</taxon>
        <taxon>Xylariales</taxon>
        <taxon>Xylariaceae</taxon>
        <taxon>Xylaria</taxon>
    </lineage>
</organism>
<feature type="region of interest" description="Disordered" evidence="1">
    <location>
        <begin position="1"/>
        <end position="57"/>
    </location>
</feature>
<gene>
    <name evidence="3" type="ORF">RRF57_003173</name>
</gene>
<accession>A0AAN7Z532</accession>
<dbReference type="EMBL" id="JAWHQM010000005">
    <property type="protein sequence ID" value="KAK5627458.1"/>
    <property type="molecule type" value="Genomic_DNA"/>
</dbReference>
<evidence type="ECO:0000313" key="3">
    <source>
        <dbReference type="EMBL" id="KAK5627458.1"/>
    </source>
</evidence>
<evidence type="ECO:0000259" key="2">
    <source>
        <dbReference type="Pfam" id="PF00656"/>
    </source>
</evidence>
<dbReference type="GO" id="GO:0006508">
    <property type="term" value="P:proteolysis"/>
    <property type="evidence" value="ECO:0007669"/>
    <property type="project" value="InterPro"/>
</dbReference>
<keyword evidence="4" id="KW-1185">Reference proteome</keyword>
<dbReference type="GO" id="GO:0004197">
    <property type="term" value="F:cysteine-type endopeptidase activity"/>
    <property type="evidence" value="ECO:0007669"/>
    <property type="project" value="InterPro"/>
</dbReference>
<dbReference type="Proteomes" id="UP001305414">
    <property type="component" value="Unassembled WGS sequence"/>
</dbReference>
<sequence>MDRESIKSASHKMSRREKFSNYSSPDLTPVSTSPKLSENDEQPEEPEHYDESNYLNELVKELPNEVGDEHRYDWGSADSWGSSETPKYVETRTPLQTVQDEVKENWERRNETSRYERVIVLLISWEEHDLPGLDEDQKQFRTTFECLYKYDVRRFKIPMKKPHLALTKKLMDLAIADSPDTLFVIWYDGHGNEHEDQRGCPRWSSHLDVKISSTVDSNIISIAFADSEADILLINNSCSSLTCGRFRGKGIVECISASAFNTSTYGSSKPDDLSLSMSWATLRILRDRKSVEEGISITELHRQICLAVQWPGGAHHPDYDDVNAECQGENFLFPHSFPSTPRPCEVRQQQPFLGFGPNINHKLTNNF</sequence>